<dbReference type="Pfam" id="PF00126">
    <property type="entry name" value="HTH_1"/>
    <property type="match status" value="1"/>
</dbReference>
<dbReference type="RefSeq" id="WP_379909293.1">
    <property type="nucleotide sequence ID" value="NZ_JBHSWE010000001.1"/>
</dbReference>
<reference evidence="4" key="1">
    <citation type="journal article" date="2019" name="Int. J. Syst. Evol. Microbiol.">
        <title>The Global Catalogue of Microorganisms (GCM) 10K type strain sequencing project: providing services to taxonomists for standard genome sequencing and annotation.</title>
        <authorList>
            <consortium name="The Broad Institute Genomics Platform"/>
            <consortium name="The Broad Institute Genome Sequencing Center for Infectious Disease"/>
            <person name="Wu L."/>
            <person name="Ma J."/>
        </authorList>
    </citation>
    <scope>NUCLEOTIDE SEQUENCE [LARGE SCALE GENOMIC DNA]</scope>
    <source>
        <strain evidence="4">NBRC 111756</strain>
    </source>
</reference>
<organism evidence="3 4">
    <name type="scientific">Marinobacterium aestuariivivens</name>
    <dbReference type="NCBI Taxonomy" id="1698799"/>
    <lineage>
        <taxon>Bacteria</taxon>
        <taxon>Pseudomonadati</taxon>
        <taxon>Pseudomonadota</taxon>
        <taxon>Gammaproteobacteria</taxon>
        <taxon>Oceanospirillales</taxon>
        <taxon>Oceanospirillaceae</taxon>
        <taxon>Marinobacterium</taxon>
    </lineage>
</organism>
<comment type="caution">
    <text evidence="3">The sequence shown here is derived from an EMBL/GenBank/DDBJ whole genome shotgun (WGS) entry which is preliminary data.</text>
</comment>
<dbReference type="PANTHER" id="PTHR30537">
    <property type="entry name" value="HTH-TYPE TRANSCRIPTIONAL REGULATOR"/>
    <property type="match status" value="1"/>
</dbReference>
<comment type="similarity">
    <text evidence="1">Belongs to the LysR transcriptional regulatory family.</text>
</comment>
<evidence type="ECO:0000313" key="4">
    <source>
        <dbReference type="Proteomes" id="UP001596422"/>
    </source>
</evidence>
<feature type="domain" description="HTH lysR-type" evidence="2">
    <location>
        <begin position="1"/>
        <end position="59"/>
    </location>
</feature>
<dbReference type="PROSITE" id="PS50931">
    <property type="entry name" value="HTH_LYSR"/>
    <property type="match status" value="1"/>
</dbReference>
<dbReference type="InterPro" id="IPR058163">
    <property type="entry name" value="LysR-type_TF_proteobact-type"/>
</dbReference>
<accession>A0ABW2A006</accession>
<keyword evidence="4" id="KW-1185">Reference proteome</keyword>
<protein>
    <submittedName>
        <fullName evidence="3">LysR family transcriptional regulator</fullName>
    </submittedName>
</protein>
<evidence type="ECO:0000256" key="1">
    <source>
        <dbReference type="ARBA" id="ARBA00009437"/>
    </source>
</evidence>
<dbReference type="SUPFAM" id="SSF46785">
    <property type="entry name" value="Winged helix' DNA-binding domain"/>
    <property type="match status" value="1"/>
</dbReference>
<dbReference type="InterPro" id="IPR000847">
    <property type="entry name" value="LysR_HTH_N"/>
</dbReference>
<dbReference type="Gene3D" id="1.10.10.10">
    <property type="entry name" value="Winged helix-like DNA-binding domain superfamily/Winged helix DNA-binding domain"/>
    <property type="match status" value="1"/>
</dbReference>
<gene>
    <name evidence="3" type="ORF">ACFQDL_12450</name>
</gene>
<evidence type="ECO:0000259" key="2">
    <source>
        <dbReference type="PROSITE" id="PS50931"/>
    </source>
</evidence>
<dbReference type="Proteomes" id="UP001596422">
    <property type="component" value="Unassembled WGS sequence"/>
</dbReference>
<dbReference type="InterPro" id="IPR036390">
    <property type="entry name" value="WH_DNA-bd_sf"/>
</dbReference>
<dbReference type="EMBL" id="JBHSWE010000001">
    <property type="protein sequence ID" value="MFC6670790.1"/>
    <property type="molecule type" value="Genomic_DNA"/>
</dbReference>
<proteinExistence type="inferred from homology"/>
<dbReference type="InterPro" id="IPR036388">
    <property type="entry name" value="WH-like_DNA-bd_sf"/>
</dbReference>
<evidence type="ECO:0000313" key="3">
    <source>
        <dbReference type="EMBL" id="MFC6670790.1"/>
    </source>
</evidence>
<dbReference type="PANTHER" id="PTHR30537:SF5">
    <property type="entry name" value="HTH-TYPE TRANSCRIPTIONAL ACTIVATOR TTDR-RELATED"/>
    <property type="match status" value="1"/>
</dbReference>
<name>A0ABW2A006_9GAMM</name>
<sequence>MANLNDIALFNKVAECGSYTGACDYFDIPKATLSRRIKVLEEELGVRLINRNTRKLSLTEAGHFLFLESKPLLAGWKRSSGRYRISRKFRRGV</sequence>